<dbReference type="CDD" id="cd07557">
    <property type="entry name" value="trimeric_dUTPase"/>
    <property type="match status" value="1"/>
</dbReference>
<reference evidence="8" key="2">
    <citation type="journal article" date="2016" name="Int. J. Syst. Evol. Microbiol.">
        <title>Caldimicrobium thiodismutans sp. nov., a sulfur-disproportionating bacterium isolated from a hot spring.</title>
        <authorList>
            <person name="Kojima H."/>
            <person name="Umezawa K."/>
            <person name="Fukui M."/>
        </authorList>
    </citation>
    <scope>NUCLEOTIDE SEQUENCE [LARGE SCALE GENOMIC DNA]</scope>
    <source>
        <strain evidence="8">TF1</strain>
    </source>
</reference>
<reference evidence="7 8" key="1">
    <citation type="journal article" date="2016" name="Int. J. Syst. Evol. Microbiol.">
        <title>Caldimicrobium thiodismutans sp. nov., a sulfur-disproportionating bacterium isolated from a hot spring, and emended description of the genus Caldimicrobium.</title>
        <authorList>
            <person name="Kojima H."/>
            <person name="Umezawa K."/>
            <person name="Fukui M."/>
        </authorList>
    </citation>
    <scope>NUCLEOTIDE SEQUENCE [LARGE SCALE GENOMIC DNA]</scope>
    <source>
        <strain evidence="7 8">TF1</strain>
    </source>
</reference>
<dbReference type="RefSeq" id="WP_068512241.1">
    <property type="nucleotide sequence ID" value="NZ_AP014945.1"/>
</dbReference>
<comment type="catalytic activity">
    <reaction evidence="5">
        <text>dUTP + H2O = dUMP + diphosphate + H(+)</text>
        <dbReference type="Rhea" id="RHEA:10248"/>
        <dbReference type="ChEBI" id="CHEBI:15377"/>
        <dbReference type="ChEBI" id="CHEBI:15378"/>
        <dbReference type="ChEBI" id="CHEBI:33019"/>
        <dbReference type="ChEBI" id="CHEBI:61555"/>
        <dbReference type="ChEBI" id="CHEBI:246422"/>
        <dbReference type="EC" id="3.6.1.23"/>
    </reaction>
</comment>
<evidence type="ECO:0000256" key="1">
    <source>
        <dbReference type="ARBA" id="ARBA00006581"/>
    </source>
</evidence>
<feature type="domain" description="dUTPase-like" evidence="6">
    <location>
        <begin position="15"/>
        <end position="147"/>
    </location>
</feature>
<evidence type="ECO:0000313" key="7">
    <source>
        <dbReference type="EMBL" id="BAU22675.1"/>
    </source>
</evidence>
<dbReference type="InterPro" id="IPR008181">
    <property type="entry name" value="dUTPase"/>
</dbReference>
<dbReference type="NCBIfam" id="NF001862">
    <property type="entry name" value="PRK00601.1"/>
    <property type="match status" value="1"/>
</dbReference>
<dbReference type="GO" id="GO:0004170">
    <property type="term" value="F:dUTP diphosphatase activity"/>
    <property type="evidence" value="ECO:0007669"/>
    <property type="project" value="UniProtKB-EC"/>
</dbReference>
<evidence type="ECO:0000256" key="5">
    <source>
        <dbReference type="ARBA" id="ARBA00047686"/>
    </source>
</evidence>
<dbReference type="NCBIfam" id="TIGR00576">
    <property type="entry name" value="dut"/>
    <property type="match status" value="1"/>
</dbReference>
<dbReference type="Proteomes" id="UP000068196">
    <property type="component" value="Chromosome"/>
</dbReference>
<dbReference type="GO" id="GO:0000287">
    <property type="term" value="F:magnesium ion binding"/>
    <property type="evidence" value="ECO:0007669"/>
    <property type="project" value="InterPro"/>
</dbReference>
<evidence type="ECO:0000256" key="3">
    <source>
        <dbReference type="ARBA" id="ARBA00022801"/>
    </source>
</evidence>
<comment type="similarity">
    <text evidence="1">Belongs to the dUTPase family.</text>
</comment>
<dbReference type="STRING" id="1653476.THC_0277"/>
<dbReference type="SUPFAM" id="SSF51283">
    <property type="entry name" value="dUTPase-like"/>
    <property type="match status" value="1"/>
</dbReference>
<evidence type="ECO:0000256" key="2">
    <source>
        <dbReference type="ARBA" id="ARBA00012379"/>
    </source>
</evidence>
<keyword evidence="4" id="KW-0546">Nucleotide metabolism</keyword>
<gene>
    <name evidence="7" type="ORF">THC_0277</name>
</gene>
<accession>A0A0U5AF94</accession>
<dbReference type="PATRIC" id="fig|1653476.3.peg.280"/>
<organism evidence="7 8">
    <name type="scientific">Caldimicrobium thiodismutans</name>
    <dbReference type="NCBI Taxonomy" id="1653476"/>
    <lineage>
        <taxon>Bacteria</taxon>
        <taxon>Pseudomonadati</taxon>
        <taxon>Thermodesulfobacteriota</taxon>
        <taxon>Thermodesulfobacteria</taxon>
        <taxon>Thermodesulfobacteriales</taxon>
        <taxon>Thermodesulfobacteriaceae</taxon>
        <taxon>Caldimicrobium</taxon>
    </lineage>
</organism>
<dbReference type="Gene3D" id="2.70.40.10">
    <property type="match status" value="1"/>
</dbReference>
<dbReference type="InterPro" id="IPR033704">
    <property type="entry name" value="dUTPase_trimeric"/>
</dbReference>
<dbReference type="InterPro" id="IPR029054">
    <property type="entry name" value="dUTPase-like"/>
</dbReference>
<name>A0A0U5AF94_9BACT</name>
<keyword evidence="8" id="KW-1185">Reference proteome</keyword>
<evidence type="ECO:0000313" key="8">
    <source>
        <dbReference type="Proteomes" id="UP000068196"/>
    </source>
</evidence>
<sequence>MNTPKVKVWRRDSRAKLPVRSTSGSVGYDLFALEETVVGAKEFKLIRTGLVIKAEPPYALFIFPRSSLFKKKKLILPNSAGIIDFDYCGETDEVMIPVVNLGDESVVIAEHEKIAQAVFIKITFPEIEEVGLEELPQNSRGGFGSTGGYK</sequence>
<keyword evidence="3 7" id="KW-0378">Hydrolase</keyword>
<evidence type="ECO:0000259" key="6">
    <source>
        <dbReference type="Pfam" id="PF00692"/>
    </source>
</evidence>
<dbReference type="PANTHER" id="PTHR11241">
    <property type="entry name" value="DEOXYURIDINE 5'-TRIPHOSPHATE NUCLEOTIDOHYDROLASE"/>
    <property type="match status" value="1"/>
</dbReference>
<dbReference type="KEGG" id="cthi:THC_0277"/>
<dbReference type="EC" id="3.6.1.23" evidence="2"/>
<dbReference type="InterPro" id="IPR036157">
    <property type="entry name" value="dUTPase-like_sf"/>
</dbReference>
<dbReference type="GO" id="GO:0046081">
    <property type="term" value="P:dUTP catabolic process"/>
    <property type="evidence" value="ECO:0007669"/>
    <property type="project" value="InterPro"/>
</dbReference>
<evidence type="ECO:0000256" key="4">
    <source>
        <dbReference type="ARBA" id="ARBA00023080"/>
    </source>
</evidence>
<protein>
    <recommendedName>
        <fullName evidence="2">dUTP diphosphatase</fullName>
        <ecNumber evidence="2">3.6.1.23</ecNumber>
    </recommendedName>
</protein>
<dbReference type="PANTHER" id="PTHR11241:SF0">
    <property type="entry name" value="DEOXYURIDINE 5'-TRIPHOSPHATE NUCLEOTIDOHYDROLASE"/>
    <property type="match status" value="1"/>
</dbReference>
<dbReference type="EMBL" id="AP014945">
    <property type="protein sequence ID" value="BAU22675.1"/>
    <property type="molecule type" value="Genomic_DNA"/>
</dbReference>
<dbReference type="Pfam" id="PF00692">
    <property type="entry name" value="dUTPase"/>
    <property type="match status" value="1"/>
</dbReference>
<dbReference type="AlphaFoldDB" id="A0A0U5AF94"/>
<dbReference type="OrthoDB" id="9809956at2"/>
<proteinExistence type="inferred from homology"/>
<dbReference type="GO" id="GO:0006226">
    <property type="term" value="P:dUMP biosynthetic process"/>
    <property type="evidence" value="ECO:0007669"/>
    <property type="project" value="InterPro"/>
</dbReference>